<name>A0A061IH13_CRIGR</name>
<dbReference type="GO" id="GO:0019731">
    <property type="term" value="P:antibacterial humoral response"/>
    <property type="evidence" value="ECO:0007669"/>
    <property type="project" value="TreeGrafter"/>
</dbReference>
<keyword evidence="6" id="KW-0732">Signal</keyword>
<evidence type="ECO:0000313" key="11">
    <source>
        <dbReference type="EMBL" id="ERE87321.1"/>
    </source>
</evidence>
<evidence type="ECO:0000256" key="8">
    <source>
        <dbReference type="ARBA" id="ARBA00023022"/>
    </source>
</evidence>
<dbReference type="EMBL" id="KE667149">
    <property type="protein sequence ID" value="ERE87321.1"/>
    <property type="molecule type" value="Genomic_DNA"/>
</dbReference>
<comment type="similarity">
    <text evidence="2">Belongs to the alpha-defensin family.</text>
</comment>
<evidence type="ECO:0000256" key="7">
    <source>
        <dbReference type="ARBA" id="ARBA00022940"/>
    </source>
</evidence>
<dbReference type="GO" id="GO:0050830">
    <property type="term" value="P:defense response to Gram-positive bacterium"/>
    <property type="evidence" value="ECO:0007669"/>
    <property type="project" value="TreeGrafter"/>
</dbReference>
<dbReference type="GO" id="GO:0031012">
    <property type="term" value="C:extracellular matrix"/>
    <property type="evidence" value="ECO:0007669"/>
    <property type="project" value="TreeGrafter"/>
</dbReference>
<evidence type="ECO:0000256" key="1">
    <source>
        <dbReference type="ARBA" id="ARBA00004613"/>
    </source>
</evidence>
<evidence type="ECO:0000256" key="4">
    <source>
        <dbReference type="ARBA" id="ARBA00022529"/>
    </source>
</evidence>
<dbReference type="InterPro" id="IPR006081">
    <property type="entry name" value="Alpha-defensin_C"/>
</dbReference>
<evidence type="ECO:0000313" key="12">
    <source>
        <dbReference type="Proteomes" id="UP000030759"/>
    </source>
</evidence>
<dbReference type="PANTHER" id="PTHR11876:SF31">
    <property type="entry name" value="DEFENSIN ALPHA 10-RELATED"/>
    <property type="match status" value="1"/>
</dbReference>
<proteinExistence type="inferred from homology"/>
<dbReference type="GO" id="GO:0002227">
    <property type="term" value="P:innate immune response in mucosa"/>
    <property type="evidence" value="ECO:0007669"/>
    <property type="project" value="TreeGrafter"/>
</dbReference>
<keyword evidence="4" id="KW-0929">Antimicrobial</keyword>
<dbReference type="GO" id="GO:0031640">
    <property type="term" value="P:killing of cells of another organism"/>
    <property type="evidence" value="ECO:0007669"/>
    <property type="project" value="UniProtKB-KW"/>
</dbReference>
<dbReference type="GO" id="GO:0061844">
    <property type="term" value="P:antimicrobial humoral immune response mediated by antimicrobial peptide"/>
    <property type="evidence" value="ECO:0007669"/>
    <property type="project" value="TreeGrafter"/>
</dbReference>
<reference evidence="12" key="1">
    <citation type="journal article" date="2013" name="Nat. Biotechnol.">
        <title>Chinese hamster genome sequenced from sorted chromosomes.</title>
        <authorList>
            <person name="Brinkrolf K."/>
            <person name="Rupp O."/>
            <person name="Laux H."/>
            <person name="Kollin F."/>
            <person name="Ernst W."/>
            <person name="Linke B."/>
            <person name="Kofler R."/>
            <person name="Romand S."/>
            <person name="Hesse F."/>
            <person name="Budach W.E."/>
            <person name="Galosy S."/>
            <person name="Muller D."/>
            <person name="Noll T."/>
            <person name="Wienberg J."/>
            <person name="Jostock T."/>
            <person name="Leonard M."/>
            <person name="Grillari J."/>
            <person name="Tauch A."/>
            <person name="Goesmann A."/>
            <person name="Helk B."/>
            <person name="Mott J.E."/>
            <person name="Puhler A."/>
            <person name="Borth N."/>
        </authorList>
    </citation>
    <scope>NUCLEOTIDE SEQUENCE [LARGE SCALE GENOMIC DNA]</scope>
    <source>
        <strain evidence="12">17A/GY</strain>
    </source>
</reference>
<dbReference type="GO" id="GO:0071222">
    <property type="term" value="P:cellular response to lipopolysaccharide"/>
    <property type="evidence" value="ECO:0007669"/>
    <property type="project" value="TreeGrafter"/>
</dbReference>
<keyword evidence="3" id="KW-0964">Secreted</keyword>
<accession>A0A061IH13</accession>
<dbReference type="InterPro" id="IPR002366">
    <property type="entry name" value="Alpha-defensin_N"/>
</dbReference>
<evidence type="ECO:0000256" key="2">
    <source>
        <dbReference type="ARBA" id="ARBA00006519"/>
    </source>
</evidence>
<dbReference type="SMART" id="SM00048">
    <property type="entry name" value="DEFSN"/>
    <property type="match status" value="1"/>
</dbReference>
<dbReference type="InterPro" id="IPR006080">
    <property type="entry name" value="Beta/alpha-defensin_C"/>
</dbReference>
<dbReference type="PIRSF" id="PIRSF001875">
    <property type="entry name" value="Alpha-defensin"/>
    <property type="match status" value="1"/>
</dbReference>
<evidence type="ECO:0000256" key="9">
    <source>
        <dbReference type="ARBA" id="ARBA00023157"/>
    </source>
</evidence>
<dbReference type="GO" id="GO:0050832">
    <property type="term" value="P:defense response to fungus"/>
    <property type="evidence" value="ECO:0007669"/>
    <property type="project" value="UniProtKB-KW"/>
</dbReference>
<dbReference type="PANTHER" id="PTHR11876">
    <property type="entry name" value="ALPHA-DEFENSIN 1"/>
    <property type="match status" value="1"/>
</dbReference>
<keyword evidence="9" id="KW-1015">Disulfide bond</keyword>
<protein>
    <submittedName>
        <fullName evidence="11">Neutrophil antibiotic peptide NP-1-like protein</fullName>
    </submittedName>
</protein>
<evidence type="ECO:0000256" key="5">
    <source>
        <dbReference type="ARBA" id="ARBA00022577"/>
    </source>
</evidence>
<evidence type="ECO:0000256" key="3">
    <source>
        <dbReference type="ARBA" id="ARBA00022525"/>
    </source>
</evidence>
<dbReference type="InterPro" id="IPR016327">
    <property type="entry name" value="Alpha-defensin"/>
</dbReference>
<comment type="subcellular location">
    <subcellularLocation>
        <location evidence="1">Secreted</location>
    </subcellularLocation>
</comment>
<evidence type="ECO:0000256" key="6">
    <source>
        <dbReference type="ARBA" id="ARBA00022729"/>
    </source>
</evidence>
<keyword evidence="8" id="KW-0044">Antibiotic</keyword>
<gene>
    <name evidence="11" type="ORF">H671_1g3867</name>
</gene>
<dbReference type="GO" id="GO:0005615">
    <property type="term" value="C:extracellular space"/>
    <property type="evidence" value="ECO:0007669"/>
    <property type="project" value="InterPro"/>
</dbReference>
<organism evidence="11 12">
    <name type="scientific">Cricetulus griseus</name>
    <name type="common">Chinese hamster</name>
    <name type="synonym">Cricetulus barabensis griseus</name>
    <dbReference type="NCBI Taxonomy" id="10029"/>
    <lineage>
        <taxon>Eukaryota</taxon>
        <taxon>Metazoa</taxon>
        <taxon>Chordata</taxon>
        <taxon>Craniata</taxon>
        <taxon>Vertebrata</taxon>
        <taxon>Euteleostomi</taxon>
        <taxon>Mammalia</taxon>
        <taxon>Eutheria</taxon>
        <taxon>Euarchontoglires</taxon>
        <taxon>Glires</taxon>
        <taxon>Rodentia</taxon>
        <taxon>Myomorpha</taxon>
        <taxon>Muroidea</taxon>
        <taxon>Cricetidae</taxon>
        <taxon>Cricetinae</taxon>
        <taxon>Cricetulus</taxon>
    </lineage>
</organism>
<dbReference type="PROSITE" id="PS00269">
    <property type="entry name" value="DEFENSIN"/>
    <property type="match status" value="1"/>
</dbReference>
<dbReference type="SUPFAM" id="SSF57392">
    <property type="entry name" value="Defensin-like"/>
    <property type="match status" value="1"/>
</dbReference>
<dbReference type="GO" id="GO:0051673">
    <property type="term" value="P:disruption of plasma membrane integrity in another organism"/>
    <property type="evidence" value="ECO:0007669"/>
    <property type="project" value="TreeGrafter"/>
</dbReference>
<dbReference type="GO" id="GO:0050829">
    <property type="term" value="P:defense response to Gram-negative bacterium"/>
    <property type="evidence" value="ECO:0007669"/>
    <property type="project" value="TreeGrafter"/>
</dbReference>
<keyword evidence="7" id="KW-0211">Defensin</keyword>
<dbReference type="AlphaFoldDB" id="A0A061IH13"/>
<evidence type="ECO:0000259" key="10">
    <source>
        <dbReference type="PROSITE" id="PS00269"/>
    </source>
</evidence>
<keyword evidence="5" id="KW-0295">Fungicide</keyword>
<feature type="domain" description="Mammalian defensins" evidence="10">
    <location>
        <begin position="67"/>
        <end position="95"/>
    </location>
</feature>
<sequence length="97" mass="11137">MAMRTLTLLVALLLLAFETWAEPFEGSAEELLDQELLGEDDQDMSISFGGDERTALQYADVRSRVTCYCRRGGCGSRESHIGYCRYRNIIYRLCCRR</sequence>
<dbReference type="SMART" id="SM01418">
    <property type="entry name" value="Defensin_propep"/>
    <property type="match status" value="1"/>
</dbReference>
<dbReference type="Pfam" id="PF00879">
    <property type="entry name" value="Defensin_propep"/>
    <property type="match status" value="1"/>
</dbReference>
<dbReference type="Proteomes" id="UP000030759">
    <property type="component" value="Unassembled WGS sequence"/>
</dbReference>
<dbReference type="Pfam" id="PF00323">
    <property type="entry name" value="Defensin_1"/>
    <property type="match status" value="1"/>
</dbReference>